<evidence type="ECO:0000313" key="7">
    <source>
        <dbReference type="Proteomes" id="UP000095214"/>
    </source>
</evidence>
<proteinExistence type="inferred from homology"/>
<keyword evidence="2" id="KW-0813">Transport</keyword>
<dbReference type="InterPro" id="IPR017871">
    <property type="entry name" value="ABC_transporter-like_CS"/>
</dbReference>
<keyword evidence="7" id="KW-1185">Reference proteome</keyword>
<reference evidence="6 7" key="1">
    <citation type="submission" date="2016-09" db="EMBL/GenBank/DDBJ databases">
        <title>Complete genome sequence of Actinomyces hongkongensis HKU8.</title>
        <authorList>
            <person name="Gao Y.-X."/>
            <person name="Zhou Y.-Y."/>
            <person name="Xie Y."/>
            <person name="Wang M."/>
            <person name="Wang S.-J."/>
            <person name="Shen S.-G."/>
        </authorList>
    </citation>
    <scope>NUCLEOTIDE SEQUENCE [LARGE SCALE GENOMIC DNA]</scope>
    <source>
        <strain evidence="6 7">HKU8</strain>
    </source>
</reference>
<evidence type="ECO:0000256" key="3">
    <source>
        <dbReference type="ARBA" id="ARBA00022741"/>
    </source>
</evidence>
<dbReference type="RefSeq" id="WP_034255198.1">
    <property type="nucleotide sequence ID" value="NZ_CP017298.1"/>
</dbReference>
<evidence type="ECO:0000256" key="2">
    <source>
        <dbReference type="ARBA" id="ARBA00022448"/>
    </source>
</evidence>
<dbReference type="InterPro" id="IPR027417">
    <property type="entry name" value="P-loop_NTPase"/>
</dbReference>
<dbReference type="PROSITE" id="PS50893">
    <property type="entry name" value="ABC_TRANSPORTER_2"/>
    <property type="match status" value="1"/>
</dbReference>
<gene>
    <name evidence="6" type="ORF">BH719_03385</name>
</gene>
<dbReference type="AlphaFoldDB" id="A0A1D8B1K6"/>
<dbReference type="Proteomes" id="UP000095214">
    <property type="component" value="Chromosome"/>
</dbReference>
<accession>A0A1D8B1K6</accession>
<protein>
    <submittedName>
        <fullName evidence="6">ABC transporter</fullName>
    </submittedName>
</protein>
<evidence type="ECO:0000259" key="5">
    <source>
        <dbReference type="PROSITE" id="PS50893"/>
    </source>
</evidence>
<feature type="domain" description="ABC transporter" evidence="5">
    <location>
        <begin position="2"/>
        <end position="227"/>
    </location>
</feature>
<dbReference type="PROSITE" id="PS00211">
    <property type="entry name" value="ABC_TRANSPORTER_1"/>
    <property type="match status" value="1"/>
</dbReference>
<keyword evidence="4" id="KW-0067">ATP-binding</keyword>
<dbReference type="KEGG" id="phon:BH719_03385"/>
<keyword evidence="3" id="KW-0547">Nucleotide-binding</keyword>
<organism evidence="6 7">
    <name type="scientific">Pauljensenia hongkongensis</name>
    <dbReference type="NCBI Taxonomy" id="178339"/>
    <lineage>
        <taxon>Bacteria</taxon>
        <taxon>Bacillati</taxon>
        <taxon>Actinomycetota</taxon>
        <taxon>Actinomycetes</taxon>
        <taxon>Actinomycetales</taxon>
        <taxon>Actinomycetaceae</taxon>
        <taxon>Pauljensenia</taxon>
    </lineage>
</organism>
<sequence length="311" mass="32687">MIELSGLTKRYADKVAVDNISFRVRPGAVTGFLGPNGAGKTTTMRMILGLAAPTSGRVEIDGRPYAALDAPLKKVGAMVDASAIDPRLTPAQYLDILTTASGTGGARIRGVLAAVGLAEAADKRISEFSYGMRQRAGIAAALIGDPETVLMDEPFNGLDVDGIHWLRALLKDLAGQGKAVLVSSHLLSEVEEIADRIVVLARGALVADMPMAELRGRSAGSYVRVQSDDASALRRALVTQGARVEALGHGALRVRGSSARRVGDTAFEEGLRVHELVAHQPSLEQLFAELVEGKTEYGGAAPGRESGAARR</sequence>
<dbReference type="EMBL" id="CP017298">
    <property type="protein sequence ID" value="AOS47018.1"/>
    <property type="molecule type" value="Genomic_DNA"/>
</dbReference>
<dbReference type="GO" id="GO:0005524">
    <property type="term" value="F:ATP binding"/>
    <property type="evidence" value="ECO:0007669"/>
    <property type="project" value="UniProtKB-KW"/>
</dbReference>
<dbReference type="STRING" id="178339.BH719_03385"/>
<dbReference type="Pfam" id="PF00005">
    <property type="entry name" value="ABC_tran"/>
    <property type="match status" value="1"/>
</dbReference>
<evidence type="ECO:0000256" key="1">
    <source>
        <dbReference type="ARBA" id="ARBA00005417"/>
    </source>
</evidence>
<dbReference type="SMART" id="SM00382">
    <property type="entry name" value="AAA"/>
    <property type="match status" value="1"/>
</dbReference>
<evidence type="ECO:0000313" key="6">
    <source>
        <dbReference type="EMBL" id="AOS47018.1"/>
    </source>
</evidence>
<dbReference type="OrthoDB" id="9804819at2"/>
<dbReference type="PANTHER" id="PTHR43335:SF4">
    <property type="entry name" value="ABC TRANSPORTER, ATP-BINDING PROTEIN"/>
    <property type="match status" value="1"/>
</dbReference>
<evidence type="ECO:0000256" key="4">
    <source>
        <dbReference type="ARBA" id="ARBA00022840"/>
    </source>
</evidence>
<dbReference type="InterPro" id="IPR003439">
    <property type="entry name" value="ABC_transporter-like_ATP-bd"/>
</dbReference>
<dbReference type="GO" id="GO:0016887">
    <property type="term" value="F:ATP hydrolysis activity"/>
    <property type="evidence" value="ECO:0007669"/>
    <property type="project" value="InterPro"/>
</dbReference>
<dbReference type="PANTHER" id="PTHR43335">
    <property type="entry name" value="ABC TRANSPORTER, ATP-BINDING PROTEIN"/>
    <property type="match status" value="1"/>
</dbReference>
<dbReference type="Gene3D" id="3.40.50.300">
    <property type="entry name" value="P-loop containing nucleotide triphosphate hydrolases"/>
    <property type="match status" value="1"/>
</dbReference>
<name>A0A1D8B1K6_9ACTO</name>
<comment type="similarity">
    <text evidence="1">Belongs to the ABC transporter superfamily.</text>
</comment>
<dbReference type="InterPro" id="IPR003593">
    <property type="entry name" value="AAA+_ATPase"/>
</dbReference>
<dbReference type="SUPFAM" id="SSF52540">
    <property type="entry name" value="P-loop containing nucleoside triphosphate hydrolases"/>
    <property type="match status" value="1"/>
</dbReference>